<evidence type="ECO:0000259" key="2">
    <source>
        <dbReference type="Pfam" id="PF01370"/>
    </source>
</evidence>
<name>A0A1F5KD43_9BACT</name>
<dbReference type="CDD" id="cd08946">
    <property type="entry name" value="SDR_e"/>
    <property type="match status" value="1"/>
</dbReference>
<evidence type="ECO:0000313" key="4">
    <source>
        <dbReference type="Proteomes" id="UP000176527"/>
    </source>
</evidence>
<dbReference type="SUPFAM" id="SSF51735">
    <property type="entry name" value="NAD(P)-binding Rossmann-fold domains"/>
    <property type="match status" value="1"/>
</dbReference>
<gene>
    <name evidence="3" type="ORF">A3F00_00665</name>
</gene>
<dbReference type="Pfam" id="PF01370">
    <property type="entry name" value="Epimerase"/>
    <property type="match status" value="1"/>
</dbReference>
<organism evidence="3 4">
    <name type="scientific">Candidatus Daviesbacteria bacterium RIFCSPHIGHO2_12_FULL_37_11</name>
    <dbReference type="NCBI Taxonomy" id="1797777"/>
    <lineage>
        <taxon>Bacteria</taxon>
        <taxon>Candidatus Daviesiibacteriota</taxon>
    </lineage>
</organism>
<reference evidence="3 4" key="1">
    <citation type="journal article" date="2016" name="Nat. Commun.">
        <title>Thousands of microbial genomes shed light on interconnected biogeochemical processes in an aquifer system.</title>
        <authorList>
            <person name="Anantharaman K."/>
            <person name="Brown C.T."/>
            <person name="Hug L.A."/>
            <person name="Sharon I."/>
            <person name="Castelle C.J."/>
            <person name="Probst A.J."/>
            <person name="Thomas B.C."/>
            <person name="Singh A."/>
            <person name="Wilkins M.J."/>
            <person name="Karaoz U."/>
            <person name="Brodie E.L."/>
            <person name="Williams K.H."/>
            <person name="Hubbard S.S."/>
            <person name="Banfield J.F."/>
        </authorList>
    </citation>
    <scope>NUCLEOTIDE SEQUENCE [LARGE SCALE GENOMIC DNA]</scope>
</reference>
<comment type="similarity">
    <text evidence="1">Belongs to the NAD(P)-dependent epimerase/dehydratase family.</text>
</comment>
<dbReference type="Proteomes" id="UP000176527">
    <property type="component" value="Unassembled WGS sequence"/>
</dbReference>
<protein>
    <recommendedName>
        <fullName evidence="2">NAD-dependent epimerase/dehydratase domain-containing protein</fullName>
    </recommendedName>
</protein>
<dbReference type="Gene3D" id="3.40.50.720">
    <property type="entry name" value="NAD(P)-binding Rossmann-like Domain"/>
    <property type="match status" value="1"/>
</dbReference>
<dbReference type="PANTHER" id="PTHR43000">
    <property type="entry name" value="DTDP-D-GLUCOSE 4,6-DEHYDRATASE-RELATED"/>
    <property type="match status" value="1"/>
</dbReference>
<comment type="caution">
    <text evidence="3">The sequence shown here is derived from an EMBL/GenBank/DDBJ whole genome shotgun (WGS) entry which is preliminary data.</text>
</comment>
<dbReference type="InterPro" id="IPR001509">
    <property type="entry name" value="Epimerase_deHydtase"/>
</dbReference>
<proteinExistence type="inferred from homology"/>
<evidence type="ECO:0000256" key="1">
    <source>
        <dbReference type="ARBA" id="ARBA00007637"/>
    </source>
</evidence>
<feature type="domain" description="NAD-dependent epimerase/dehydratase" evidence="2">
    <location>
        <begin position="9"/>
        <end position="243"/>
    </location>
</feature>
<sequence length="316" mass="35653">MSSKMKKKILITGALGHIGSSLLRNISKNVATEVIILDNLESRRYPSLFDLPKGFKFKFIRDDIVTADFGKYLTGVDIVIHLAALTDAEGTLKKPKQLRKVNFSGLVQVADACMARGVKLLFPSTTSVYGSQEEVVDERCNELKPQSPYAREKLNAEKYLKSLKLKGLKYVICRFGTIFGYSIGMRYDTAVNVFTWQAVNGIPLTVWKTAWEQKRPYLYLGDCIRAINFIIDEDLFDGQVYNVTSGNFTVKDVVKTISRYIPKLNVSYVNSPIMNQLSYEVDDKKFRSLGFKPNGDLKTGIKSSIDKLRGIIQNEN</sequence>
<dbReference type="InterPro" id="IPR036291">
    <property type="entry name" value="NAD(P)-bd_dom_sf"/>
</dbReference>
<dbReference type="EMBL" id="MFDE01000012">
    <property type="protein sequence ID" value="OGE38779.1"/>
    <property type="molecule type" value="Genomic_DNA"/>
</dbReference>
<dbReference type="AlphaFoldDB" id="A0A1F5KD43"/>
<accession>A0A1F5KD43</accession>
<evidence type="ECO:0000313" key="3">
    <source>
        <dbReference type="EMBL" id="OGE38779.1"/>
    </source>
</evidence>